<gene>
    <name evidence="2" type="ORF">RQM59_08875</name>
</gene>
<dbReference type="EMBL" id="JAVTTO010000003">
    <property type="protein sequence ID" value="MDT7832491.1"/>
    <property type="molecule type" value="Genomic_DNA"/>
</dbReference>
<accession>A0ABU3LFG8</accession>
<evidence type="ECO:0000256" key="1">
    <source>
        <dbReference type="SAM" id="SignalP"/>
    </source>
</evidence>
<protein>
    <submittedName>
        <fullName evidence="2">Uncharacterized protein</fullName>
    </submittedName>
</protein>
<dbReference type="Proteomes" id="UP001257277">
    <property type="component" value="Unassembled WGS sequence"/>
</dbReference>
<proteinExistence type="predicted"/>
<reference evidence="2 3" key="1">
    <citation type="submission" date="2023-09" db="EMBL/GenBank/DDBJ databases">
        <title>Novel taxa isolated from Blanes Bay.</title>
        <authorList>
            <person name="Rey-Velasco X."/>
            <person name="Lucena T."/>
        </authorList>
    </citation>
    <scope>NUCLEOTIDE SEQUENCE [LARGE SCALE GENOMIC DNA]</scope>
    <source>
        <strain evidence="2 3">S356</strain>
    </source>
</reference>
<feature type="chain" id="PRO_5047337061" evidence="1">
    <location>
        <begin position="22"/>
        <end position="804"/>
    </location>
</feature>
<organism evidence="2 3">
    <name type="scientific">Asprobacillus argus</name>
    <dbReference type="NCBI Taxonomy" id="3076534"/>
    <lineage>
        <taxon>Bacteria</taxon>
        <taxon>Pseudomonadati</taxon>
        <taxon>Bacteroidota</taxon>
        <taxon>Flavobacteriia</taxon>
        <taxon>Flavobacteriales</taxon>
        <taxon>Flavobacteriaceae</taxon>
        <taxon>Asprobacillus</taxon>
    </lineage>
</organism>
<evidence type="ECO:0000313" key="2">
    <source>
        <dbReference type="EMBL" id="MDT7832491.1"/>
    </source>
</evidence>
<keyword evidence="1" id="KW-0732">Signal</keyword>
<keyword evidence="3" id="KW-1185">Reference proteome</keyword>
<sequence>MKLKLTALTFACVLISLTSLAQKNLAKIDSSYVNYFQDTRETPYLHLNKTSFLSGEEIWFSAYVIEQNSQRPHPTTSNLYISIFDASGNLKDQQLVHVKKGLGYGSINIDSTFTKDHYYLKASTKWMKNFKEDQSFSQKIKIVSSPKKKITESTKSEKDYFEFKLFPEGGHLVANTINNVGILIKNANNKGQKIQKGVIKDEQGNILKTFITNHLGFGKVKLFFSENSTYTFEATLENGSIVFAKTPKISSQGISLQVENNESKQLKINIGTNENTLKRIAGKKYTVVVHNTRTYLKYALPINSSMTNYSLLLRKEQLPKGMNIITVFNEQSIPLVERLIFINDDTLYSNVSIDKTFYGKDSINISFENKSSESVFLSASFLPHETKAYNPKHSIRTAILLKPYIKGDIENFQYYFLKNDRKRRVDLDLLLLTQGWSKYSWDHIFNAPPKLYNPFEYGIDITTNVNKRLNKKQTVLMYSPENKLVREIKNLESSYILKNSFIKKNSIINFALKSKTGLFKITPVMSYSNSSLSDSFAPSTTFLEKSELEISNFKDLSKDIEVLDEVVVKAAKKREYENDAYGLNTMLLGIKMENLIISSGETVFDFLRLRGYNIYTTVNGNVVIGARGISNLGSRGLGAQSSGDENFAPAEQEEENLFKTGVRVFLNGEEVSQNLWIVENIYLNTVKEIFYGRNHDNRSSEQVHIFTLSPLEYDVRRAEYTKVKLPIGFAVEKKYYSPKYPTFFDDTYKNYGAIFWKPNVVIKESSKTSITVPTHLQDAFNIYIEGVSESGKLISIKKTIELKN</sequence>
<name>A0ABU3LFG8_9FLAO</name>
<feature type="signal peptide" evidence="1">
    <location>
        <begin position="1"/>
        <end position="21"/>
    </location>
</feature>
<evidence type="ECO:0000313" key="3">
    <source>
        <dbReference type="Proteomes" id="UP001257277"/>
    </source>
</evidence>
<comment type="caution">
    <text evidence="2">The sequence shown here is derived from an EMBL/GenBank/DDBJ whole genome shotgun (WGS) entry which is preliminary data.</text>
</comment>
<dbReference type="RefSeq" id="WP_349241751.1">
    <property type="nucleotide sequence ID" value="NZ_JAVTTO010000003.1"/>
</dbReference>